<comment type="caution">
    <text evidence="3">The sequence shown here is derived from an EMBL/GenBank/DDBJ whole genome shotgun (WGS) entry which is preliminary data.</text>
</comment>
<dbReference type="AlphaFoldDB" id="A0A7X0H8J2"/>
<organism evidence="3 4">
    <name type="scientific">Algisphaera agarilytica</name>
    <dbReference type="NCBI Taxonomy" id="1385975"/>
    <lineage>
        <taxon>Bacteria</taxon>
        <taxon>Pseudomonadati</taxon>
        <taxon>Planctomycetota</taxon>
        <taxon>Phycisphaerae</taxon>
        <taxon>Phycisphaerales</taxon>
        <taxon>Phycisphaeraceae</taxon>
        <taxon>Algisphaera</taxon>
    </lineage>
</organism>
<evidence type="ECO:0000256" key="1">
    <source>
        <dbReference type="SAM" id="MobiDB-lite"/>
    </source>
</evidence>
<dbReference type="Proteomes" id="UP000541810">
    <property type="component" value="Unassembled WGS sequence"/>
</dbReference>
<dbReference type="PANTHER" id="PTHR30093:SF2">
    <property type="entry name" value="TYPE II SECRETION SYSTEM PROTEIN H"/>
    <property type="match status" value="1"/>
</dbReference>
<protein>
    <submittedName>
        <fullName evidence="3">Prepilin-type N-terminal cleavage/methylation domain-containing protein/prepilin-type processing-associated H-X9-DG protein</fullName>
    </submittedName>
</protein>
<gene>
    <name evidence="3" type="ORF">HNQ40_003068</name>
</gene>
<dbReference type="RefSeq" id="WP_184678745.1">
    <property type="nucleotide sequence ID" value="NZ_JACHGY010000001.1"/>
</dbReference>
<dbReference type="InterPro" id="IPR012902">
    <property type="entry name" value="N_methyl_site"/>
</dbReference>
<evidence type="ECO:0000256" key="2">
    <source>
        <dbReference type="SAM" id="Phobius"/>
    </source>
</evidence>
<keyword evidence="2" id="KW-1133">Transmembrane helix</keyword>
<reference evidence="3 4" key="1">
    <citation type="submission" date="2020-08" db="EMBL/GenBank/DDBJ databases">
        <title>Genomic Encyclopedia of Type Strains, Phase IV (KMG-IV): sequencing the most valuable type-strain genomes for metagenomic binning, comparative biology and taxonomic classification.</title>
        <authorList>
            <person name="Goeker M."/>
        </authorList>
    </citation>
    <scope>NUCLEOTIDE SEQUENCE [LARGE SCALE GENOMIC DNA]</scope>
    <source>
        <strain evidence="3 4">DSM 103725</strain>
    </source>
</reference>
<dbReference type="PANTHER" id="PTHR30093">
    <property type="entry name" value="GENERAL SECRETION PATHWAY PROTEIN G"/>
    <property type="match status" value="1"/>
</dbReference>
<feature type="transmembrane region" description="Helical" evidence="2">
    <location>
        <begin position="7"/>
        <end position="31"/>
    </location>
</feature>
<feature type="region of interest" description="Disordered" evidence="1">
    <location>
        <begin position="199"/>
        <end position="219"/>
    </location>
</feature>
<dbReference type="InterPro" id="IPR045584">
    <property type="entry name" value="Pilin-like"/>
</dbReference>
<proteinExistence type="predicted"/>
<keyword evidence="4" id="KW-1185">Reference proteome</keyword>
<dbReference type="Pfam" id="PF07963">
    <property type="entry name" value="N_methyl"/>
    <property type="match status" value="1"/>
</dbReference>
<accession>A0A7X0H8J2</accession>
<dbReference type="Gene3D" id="3.30.700.10">
    <property type="entry name" value="Glycoprotein, Type 4 Pilin"/>
    <property type="match status" value="1"/>
</dbReference>
<evidence type="ECO:0000313" key="3">
    <source>
        <dbReference type="EMBL" id="MBB6431262.1"/>
    </source>
</evidence>
<keyword evidence="2" id="KW-0812">Transmembrane</keyword>
<dbReference type="NCBIfam" id="TIGR02532">
    <property type="entry name" value="IV_pilin_GFxxxE"/>
    <property type="match status" value="1"/>
</dbReference>
<dbReference type="SUPFAM" id="SSF54523">
    <property type="entry name" value="Pili subunits"/>
    <property type="match status" value="1"/>
</dbReference>
<dbReference type="EMBL" id="JACHGY010000001">
    <property type="protein sequence ID" value="MBB6431262.1"/>
    <property type="molecule type" value="Genomic_DNA"/>
</dbReference>
<sequence length="271" mass="29051">MKHQTKAFTLIELLVVISIIALLIGILLPALGAARSTARDMACLSNQRQISIGFNTYANENNLLLPPSFDNSSFSPNTSDWTTLISAFITSNSSRTTEEYVDPVTGEITGQSEVFQCPAAVLPDGRAHYSANKLTMPVYFNGNFANPPLNKLYNLDFHKRATEIFWVADSGQQDNGDAYAAMDGINGATFATPPSFYNSTDTDNDDPINEGPNVDGSANGALALAQPRWRHGAGGKESGSDSGNVNVLFADGHASSVGRGEFLVRNVRADP</sequence>
<keyword evidence="2" id="KW-0472">Membrane</keyword>
<evidence type="ECO:0000313" key="4">
    <source>
        <dbReference type="Proteomes" id="UP000541810"/>
    </source>
</evidence>
<name>A0A7X0H8J2_9BACT</name>